<name>A0A9K3CNI2_9EUKA</name>
<dbReference type="GO" id="GO:0000176">
    <property type="term" value="C:nuclear exosome (RNase complex)"/>
    <property type="evidence" value="ECO:0007669"/>
    <property type="project" value="TreeGrafter"/>
</dbReference>
<keyword evidence="1" id="KW-0271">Exosome</keyword>
<dbReference type="PANTHER" id="PTHR21321:SF4">
    <property type="entry name" value="EXOSOME COMPLEX COMPONENT RRP4"/>
    <property type="match status" value="1"/>
</dbReference>
<dbReference type="SUPFAM" id="SSF54791">
    <property type="entry name" value="Eukaryotic type KH-domain (KH-domain type I)"/>
    <property type="match status" value="1"/>
</dbReference>
<evidence type="ECO:0000256" key="2">
    <source>
        <dbReference type="ARBA" id="ARBA00022884"/>
    </source>
</evidence>
<accession>A0A9K3CNI2</accession>
<dbReference type="AlphaFoldDB" id="A0A9K3CNI2"/>
<feature type="non-terminal residue" evidence="4">
    <location>
        <position position="1"/>
    </location>
</feature>
<dbReference type="Proteomes" id="UP000265618">
    <property type="component" value="Unassembled WGS sequence"/>
</dbReference>
<dbReference type="SUPFAM" id="SSF50249">
    <property type="entry name" value="Nucleic acid-binding proteins"/>
    <property type="match status" value="1"/>
</dbReference>
<sequence>NYMRGHGTRDVTSERGGLEATVIGHVELIDMYGRVKPLRGRYTAETGQLVIGRVVDVLPRKWAIDIKGAKRAMLALSSIILPGGEQRRRSTLDELNIRRYFAESDVVCAEVRSVSQGVPQLHTRSTAFGKLSHGYLMDVPHHLIVPVANVYMGSVNKLGMGVILGANGCVWLSAVRPHGGVQESMIDGATSEIDEATRKGIARCGNVIRWMVKEDMPISIDSINKVVDNVDDLAEFDT</sequence>
<dbReference type="InterPro" id="IPR036612">
    <property type="entry name" value="KH_dom_type_1_sf"/>
</dbReference>
<dbReference type="GO" id="GO:0071034">
    <property type="term" value="P:CUT catabolic process"/>
    <property type="evidence" value="ECO:0007669"/>
    <property type="project" value="TreeGrafter"/>
</dbReference>
<dbReference type="GO" id="GO:0071051">
    <property type="term" value="P:poly(A)-dependent snoRNA 3'-end processing"/>
    <property type="evidence" value="ECO:0007669"/>
    <property type="project" value="TreeGrafter"/>
</dbReference>
<feature type="domain" description="RRP4 S1" evidence="3">
    <location>
        <begin position="41"/>
        <end position="112"/>
    </location>
</feature>
<evidence type="ECO:0000259" key="3">
    <source>
        <dbReference type="Pfam" id="PF21266"/>
    </source>
</evidence>
<dbReference type="CDD" id="cd05789">
    <property type="entry name" value="S1_Rrp4"/>
    <property type="match status" value="1"/>
</dbReference>
<dbReference type="GO" id="GO:0000177">
    <property type="term" value="C:cytoplasmic exosome (RNase complex)"/>
    <property type="evidence" value="ECO:0007669"/>
    <property type="project" value="TreeGrafter"/>
</dbReference>
<keyword evidence="5" id="KW-1185">Reference proteome</keyword>
<dbReference type="Gene3D" id="2.40.50.140">
    <property type="entry name" value="Nucleic acid-binding proteins"/>
    <property type="match status" value="1"/>
</dbReference>
<dbReference type="EMBL" id="BDIP01000162">
    <property type="protein sequence ID" value="GIQ80401.1"/>
    <property type="molecule type" value="Genomic_DNA"/>
</dbReference>
<dbReference type="InterPro" id="IPR026699">
    <property type="entry name" value="Exosome_RNA_bind1/RRP40/RRP4"/>
</dbReference>
<dbReference type="GO" id="GO:0003723">
    <property type="term" value="F:RNA binding"/>
    <property type="evidence" value="ECO:0007669"/>
    <property type="project" value="UniProtKB-KW"/>
</dbReference>
<keyword evidence="2" id="KW-0694">RNA-binding</keyword>
<organism evidence="4 5">
    <name type="scientific">Kipferlia bialata</name>
    <dbReference type="NCBI Taxonomy" id="797122"/>
    <lineage>
        <taxon>Eukaryota</taxon>
        <taxon>Metamonada</taxon>
        <taxon>Carpediemonas-like organisms</taxon>
        <taxon>Kipferlia</taxon>
    </lineage>
</organism>
<evidence type="ECO:0000256" key="1">
    <source>
        <dbReference type="ARBA" id="ARBA00022835"/>
    </source>
</evidence>
<dbReference type="GO" id="GO:0071035">
    <property type="term" value="P:nuclear polyadenylation-dependent rRNA catabolic process"/>
    <property type="evidence" value="ECO:0007669"/>
    <property type="project" value="TreeGrafter"/>
</dbReference>
<dbReference type="InterPro" id="IPR048565">
    <property type="entry name" value="S1_RRP4"/>
</dbReference>
<dbReference type="InterPro" id="IPR012340">
    <property type="entry name" value="NA-bd_OB-fold"/>
</dbReference>
<dbReference type="OrthoDB" id="1650at2759"/>
<evidence type="ECO:0000313" key="4">
    <source>
        <dbReference type="EMBL" id="GIQ80401.1"/>
    </source>
</evidence>
<comment type="caution">
    <text evidence="4">The sequence shown here is derived from an EMBL/GenBank/DDBJ whole genome shotgun (WGS) entry which is preliminary data.</text>
</comment>
<evidence type="ECO:0000313" key="5">
    <source>
        <dbReference type="Proteomes" id="UP000265618"/>
    </source>
</evidence>
<proteinExistence type="predicted"/>
<dbReference type="GO" id="GO:0071038">
    <property type="term" value="P:TRAMP-dependent tRNA surveillance pathway"/>
    <property type="evidence" value="ECO:0007669"/>
    <property type="project" value="TreeGrafter"/>
</dbReference>
<protein>
    <submittedName>
        <fullName evidence="4">Exosome complex RNA-binding protein 1/RRP40/RRP4</fullName>
    </submittedName>
</protein>
<dbReference type="GO" id="GO:0034475">
    <property type="term" value="P:U4 snRNA 3'-end processing"/>
    <property type="evidence" value="ECO:0007669"/>
    <property type="project" value="TreeGrafter"/>
</dbReference>
<dbReference type="GO" id="GO:0000467">
    <property type="term" value="P:exonucleolytic trimming to generate mature 3'-end of 5.8S rRNA from tricistronic rRNA transcript (SSU-rRNA, 5.8S rRNA, LSU-rRNA)"/>
    <property type="evidence" value="ECO:0007669"/>
    <property type="project" value="TreeGrafter"/>
</dbReference>
<dbReference type="Pfam" id="PF21266">
    <property type="entry name" value="S1_RRP4"/>
    <property type="match status" value="1"/>
</dbReference>
<gene>
    <name evidence="4" type="ORF">KIPB_001195</name>
</gene>
<dbReference type="PANTHER" id="PTHR21321">
    <property type="entry name" value="PNAS-3 RELATED"/>
    <property type="match status" value="1"/>
</dbReference>
<dbReference type="Gene3D" id="2.40.50.100">
    <property type="match status" value="1"/>
</dbReference>
<reference evidence="4 5" key="1">
    <citation type="journal article" date="2018" name="PLoS ONE">
        <title>The draft genome of Kipferlia bialata reveals reductive genome evolution in fornicate parasites.</title>
        <authorList>
            <person name="Tanifuji G."/>
            <person name="Takabayashi S."/>
            <person name="Kume K."/>
            <person name="Takagi M."/>
            <person name="Nakayama T."/>
            <person name="Kamikawa R."/>
            <person name="Inagaki Y."/>
            <person name="Hashimoto T."/>
        </authorList>
    </citation>
    <scope>NUCLEOTIDE SEQUENCE [LARGE SCALE GENOMIC DNA]</scope>
    <source>
        <strain evidence="4">NY0173</strain>
    </source>
</reference>